<feature type="region of interest" description="Disordered" evidence="1">
    <location>
        <begin position="199"/>
        <end position="235"/>
    </location>
</feature>
<dbReference type="AlphaFoldDB" id="A0AAU9L4A9"/>
<comment type="caution">
    <text evidence="2">The sequence shown here is derived from an EMBL/GenBank/DDBJ whole genome shotgun (WGS) entry which is preliminary data.</text>
</comment>
<name>A0AAU9L4A9_9STRA</name>
<dbReference type="EMBL" id="CAKKTJ010000330">
    <property type="protein sequence ID" value="CAH0481806.1"/>
    <property type="molecule type" value="Genomic_DNA"/>
</dbReference>
<accession>A0AAU9L4A9</accession>
<evidence type="ECO:0000313" key="2">
    <source>
        <dbReference type="EMBL" id="CAH0481806.1"/>
    </source>
</evidence>
<gene>
    <name evidence="2" type="ORF">PBS003_LOCUS8411</name>
</gene>
<dbReference type="Proteomes" id="UP001160483">
    <property type="component" value="Unassembled WGS sequence"/>
</dbReference>
<reference evidence="2" key="1">
    <citation type="submission" date="2021-11" db="EMBL/GenBank/DDBJ databases">
        <authorList>
            <person name="Islam A."/>
            <person name="Islam S."/>
            <person name="Flora M.S."/>
            <person name="Rahman M."/>
            <person name="Ziaur R.M."/>
            <person name="Epstein J.H."/>
            <person name="Hassan M."/>
            <person name="Klassen M."/>
            <person name="Woodard K."/>
            <person name="Webb A."/>
            <person name="Webby R.J."/>
            <person name="El Zowalaty M.E."/>
        </authorList>
    </citation>
    <scope>NUCLEOTIDE SEQUENCE</scope>
    <source>
        <strain evidence="2">Pbs3</strain>
    </source>
</reference>
<organism evidence="2 3">
    <name type="scientific">Peronospora belbahrii</name>
    <dbReference type="NCBI Taxonomy" id="622444"/>
    <lineage>
        <taxon>Eukaryota</taxon>
        <taxon>Sar</taxon>
        <taxon>Stramenopiles</taxon>
        <taxon>Oomycota</taxon>
        <taxon>Peronosporomycetes</taxon>
        <taxon>Peronosporales</taxon>
        <taxon>Peronosporaceae</taxon>
        <taxon>Peronospora</taxon>
    </lineage>
</organism>
<sequence>MDPIGLSQLRSYFDAIMERLSREQQTRQGKIAPDDRSRIPPDCRSCIPDIEMESVGSRGRRLEKYDPDDLFDLDDPRRPLIATAEAISSEEDLLLCAPDVEKCLDFSTFLRNGANLVCPVELIDAKHMEITLGKFYGSVWGYGLSTGRHYYYAWNQSDETPVEYLYRLNVAGMREKVPVQDGSPNARHADVMEETLRAYQRKKSRQGEASIGSSKFRQQSATPPNPTSSKPACAV</sequence>
<proteinExistence type="predicted"/>
<evidence type="ECO:0000313" key="3">
    <source>
        <dbReference type="Proteomes" id="UP001160483"/>
    </source>
</evidence>
<protein>
    <submittedName>
        <fullName evidence="2">Uncharacterized protein</fullName>
    </submittedName>
</protein>
<evidence type="ECO:0000256" key="1">
    <source>
        <dbReference type="SAM" id="MobiDB-lite"/>
    </source>
</evidence>
<feature type="compositionally biased region" description="Polar residues" evidence="1">
    <location>
        <begin position="211"/>
        <end position="235"/>
    </location>
</feature>